<evidence type="ECO:0000313" key="1">
    <source>
        <dbReference type="EMBL" id="MPC95389.1"/>
    </source>
</evidence>
<proteinExistence type="predicted"/>
<protein>
    <submittedName>
        <fullName evidence="1">Uncharacterized protein</fullName>
    </submittedName>
</protein>
<organism evidence="1 2">
    <name type="scientific">Portunus trituberculatus</name>
    <name type="common">Swimming crab</name>
    <name type="synonym">Neptunus trituberculatus</name>
    <dbReference type="NCBI Taxonomy" id="210409"/>
    <lineage>
        <taxon>Eukaryota</taxon>
        <taxon>Metazoa</taxon>
        <taxon>Ecdysozoa</taxon>
        <taxon>Arthropoda</taxon>
        <taxon>Crustacea</taxon>
        <taxon>Multicrustacea</taxon>
        <taxon>Malacostraca</taxon>
        <taxon>Eumalacostraca</taxon>
        <taxon>Eucarida</taxon>
        <taxon>Decapoda</taxon>
        <taxon>Pleocyemata</taxon>
        <taxon>Brachyura</taxon>
        <taxon>Eubrachyura</taxon>
        <taxon>Portunoidea</taxon>
        <taxon>Portunidae</taxon>
        <taxon>Portuninae</taxon>
        <taxon>Portunus</taxon>
    </lineage>
</organism>
<comment type="caution">
    <text evidence="1">The sequence shown here is derived from an EMBL/GenBank/DDBJ whole genome shotgun (WGS) entry which is preliminary data.</text>
</comment>
<dbReference type="Proteomes" id="UP000324222">
    <property type="component" value="Unassembled WGS sequence"/>
</dbReference>
<name>A0A5B7JKK9_PORTR</name>
<evidence type="ECO:0000313" key="2">
    <source>
        <dbReference type="Proteomes" id="UP000324222"/>
    </source>
</evidence>
<dbReference type="AlphaFoldDB" id="A0A5B7JKK9"/>
<sequence>MMIHTLRTIGVARALPPPLLPFQHFTPRQVGRTRQVTLRAESTTCDKNSHVSHKGPLSPVTQGMQALYCRTRLVVPEHLRAERTACNTRFIA</sequence>
<dbReference type="EMBL" id="VSRR010102053">
    <property type="protein sequence ID" value="MPC95389.1"/>
    <property type="molecule type" value="Genomic_DNA"/>
</dbReference>
<gene>
    <name evidence="1" type="ORF">E2C01_090598</name>
</gene>
<keyword evidence="2" id="KW-1185">Reference proteome</keyword>
<reference evidence="1 2" key="1">
    <citation type="submission" date="2019-05" db="EMBL/GenBank/DDBJ databases">
        <title>Another draft genome of Portunus trituberculatus and its Hox gene families provides insights of decapod evolution.</title>
        <authorList>
            <person name="Jeong J.-H."/>
            <person name="Song I."/>
            <person name="Kim S."/>
            <person name="Choi T."/>
            <person name="Kim D."/>
            <person name="Ryu S."/>
            <person name="Kim W."/>
        </authorList>
    </citation>
    <scope>NUCLEOTIDE SEQUENCE [LARGE SCALE GENOMIC DNA]</scope>
    <source>
        <tissue evidence="1">Muscle</tissue>
    </source>
</reference>
<accession>A0A5B7JKK9</accession>